<reference evidence="1" key="1">
    <citation type="submission" date="2023-04" db="EMBL/GenBank/DDBJ databases">
        <authorList>
            <consortium name="ELIXIR-Norway"/>
        </authorList>
    </citation>
    <scope>NUCLEOTIDE SEQUENCE [LARGE SCALE GENOMIC DNA]</scope>
</reference>
<gene>
    <name evidence="1" type="ORF">MRATA1EN1_LOCUS12687</name>
</gene>
<dbReference type="Proteomes" id="UP001176941">
    <property type="component" value="Chromosome 21"/>
</dbReference>
<protein>
    <submittedName>
        <fullName evidence="1">Uncharacterized protein</fullName>
    </submittedName>
</protein>
<name>A0ABN8YQB1_RANTA</name>
<accession>A0ABN8YQB1</accession>
<sequence>MFIRILCISQRFTQGTAIGPRWTLAFQALSSHGQPDALACWPIPWRPRDRSESHCRGAELGAAAAVRGGPGPRLAGLGTNVEKRSPVSMELEWRSPWGQRPPPPWGTRGTQSSCICCWEHFNNADSKQCCLVTDVALLSLSLAIRTCQGSNAATLPQIDPHPWDRLFTPVSAAIRDNTP</sequence>
<organism evidence="1 2">
    <name type="scientific">Rangifer tarandus platyrhynchus</name>
    <name type="common">Svalbard reindeer</name>
    <dbReference type="NCBI Taxonomy" id="3082113"/>
    <lineage>
        <taxon>Eukaryota</taxon>
        <taxon>Metazoa</taxon>
        <taxon>Chordata</taxon>
        <taxon>Craniata</taxon>
        <taxon>Vertebrata</taxon>
        <taxon>Euteleostomi</taxon>
        <taxon>Mammalia</taxon>
        <taxon>Eutheria</taxon>
        <taxon>Laurasiatheria</taxon>
        <taxon>Artiodactyla</taxon>
        <taxon>Ruminantia</taxon>
        <taxon>Pecora</taxon>
        <taxon>Cervidae</taxon>
        <taxon>Odocoileinae</taxon>
        <taxon>Rangifer</taxon>
    </lineage>
</organism>
<evidence type="ECO:0000313" key="2">
    <source>
        <dbReference type="Proteomes" id="UP001176941"/>
    </source>
</evidence>
<keyword evidence="2" id="KW-1185">Reference proteome</keyword>
<proteinExistence type="predicted"/>
<evidence type="ECO:0000313" key="1">
    <source>
        <dbReference type="EMBL" id="CAI9163725.1"/>
    </source>
</evidence>
<dbReference type="EMBL" id="OX459957">
    <property type="protein sequence ID" value="CAI9163725.1"/>
    <property type="molecule type" value="Genomic_DNA"/>
</dbReference>